<comment type="catalytic activity">
    <reaction evidence="5">
        <text>[(1-&gt;4)-alpha-D-galacturonosyl methyl ester](n) + n H2O = [(1-&gt;4)-alpha-D-galacturonosyl](n) + n methanol + n H(+)</text>
        <dbReference type="Rhea" id="RHEA:22380"/>
        <dbReference type="Rhea" id="RHEA-COMP:14570"/>
        <dbReference type="Rhea" id="RHEA-COMP:14573"/>
        <dbReference type="ChEBI" id="CHEBI:15377"/>
        <dbReference type="ChEBI" id="CHEBI:15378"/>
        <dbReference type="ChEBI" id="CHEBI:17790"/>
        <dbReference type="ChEBI" id="CHEBI:140522"/>
        <dbReference type="ChEBI" id="CHEBI:140523"/>
        <dbReference type="EC" id="3.1.1.11"/>
    </reaction>
</comment>
<evidence type="ECO:0000256" key="2">
    <source>
        <dbReference type="ARBA" id="ARBA00022801"/>
    </source>
</evidence>
<comment type="caution">
    <text evidence="7">The sequence shown here is derived from an EMBL/GenBank/DDBJ whole genome shotgun (WGS) entry which is preliminary data.</text>
</comment>
<protein>
    <recommendedName>
        <fullName evidence="5">Pectinesterase</fullName>
        <ecNumber evidence="5">3.1.1.11</ecNumber>
    </recommendedName>
</protein>
<evidence type="ECO:0000256" key="4">
    <source>
        <dbReference type="PROSITE-ProRule" id="PRU10040"/>
    </source>
</evidence>
<evidence type="ECO:0000256" key="3">
    <source>
        <dbReference type="ARBA" id="ARBA00023085"/>
    </source>
</evidence>
<evidence type="ECO:0000313" key="8">
    <source>
        <dbReference type="Proteomes" id="UP000198337"/>
    </source>
</evidence>
<feature type="domain" description="Pectinesterase catalytic" evidence="6">
    <location>
        <begin position="12"/>
        <end position="281"/>
    </location>
</feature>
<dbReference type="InterPro" id="IPR012334">
    <property type="entry name" value="Pectin_lyas_fold"/>
</dbReference>
<dbReference type="PANTHER" id="PTHR31321">
    <property type="entry name" value="ACYL-COA THIOESTER HYDROLASE YBHC-RELATED"/>
    <property type="match status" value="1"/>
</dbReference>
<dbReference type="Proteomes" id="UP000198337">
    <property type="component" value="Unassembled WGS sequence"/>
</dbReference>
<dbReference type="PANTHER" id="PTHR31321:SF57">
    <property type="entry name" value="PECTINESTERASE 53-RELATED"/>
    <property type="match status" value="1"/>
</dbReference>
<dbReference type="EMBL" id="FZNV01000001">
    <property type="protein sequence ID" value="SNR31165.1"/>
    <property type="molecule type" value="Genomic_DNA"/>
</dbReference>
<evidence type="ECO:0000256" key="5">
    <source>
        <dbReference type="RuleBase" id="RU000589"/>
    </source>
</evidence>
<sequence length="306" mass="34991">MNQVYAQTCNYDILVDQNGNGDFTTIQEAIDHIPHFRKNETAVYINKGIYKEKLVLPVSKTNVTFIGDKDGEVRITYNDHAKTLNRYGEEVGTTGSTSFFIFANNFKARNITFENNAEAIAQAVAVRIDGDKVIFENCRFIGNQDTLYLHGKNSRQYFKDCYIEGTVDFIFGWSTAYFENCIIFCKSKGYITAASTEKDQPYGFVFQNCKITGHAEQNTVYLGRPWRPFAKTVWLNCEMDDLIKTEGWHNWNKPKAEATTFYAEFNTTGPGASKTRASWAKELLKSDIITYSKQHVLKGHDNWLIN</sequence>
<dbReference type="Pfam" id="PF01095">
    <property type="entry name" value="Pectinesterase"/>
    <property type="match status" value="1"/>
</dbReference>
<evidence type="ECO:0000259" key="6">
    <source>
        <dbReference type="Pfam" id="PF01095"/>
    </source>
</evidence>
<dbReference type="EC" id="3.1.1.11" evidence="5"/>
<proteinExistence type="inferred from homology"/>
<organism evidence="7 8">
    <name type="scientific">Maribacter sedimenticola</name>
    <dbReference type="NCBI Taxonomy" id="228956"/>
    <lineage>
        <taxon>Bacteria</taxon>
        <taxon>Pseudomonadati</taxon>
        <taxon>Bacteroidota</taxon>
        <taxon>Flavobacteriia</taxon>
        <taxon>Flavobacteriales</taxon>
        <taxon>Flavobacteriaceae</taxon>
        <taxon>Maribacter</taxon>
    </lineage>
</organism>
<evidence type="ECO:0000256" key="1">
    <source>
        <dbReference type="ARBA" id="ARBA00008891"/>
    </source>
</evidence>
<dbReference type="InterPro" id="IPR011050">
    <property type="entry name" value="Pectin_lyase_fold/virulence"/>
</dbReference>
<reference evidence="7 8" key="1">
    <citation type="submission" date="2017-06" db="EMBL/GenBank/DDBJ databases">
        <authorList>
            <person name="Varghese N."/>
            <person name="Submissions S."/>
        </authorList>
    </citation>
    <scope>NUCLEOTIDE SEQUENCE [LARGE SCALE GENOMIC DNA]</scope>
    <source>
        <strain evidence="7 8">DSM 19840</strain>
    </source>
</reference>
<dbReference type="InterPro" id="IPR033131">
    <property type="entry name" value="Pectinesterase_Asp_AS"/>
</dbReference>
<dbReference type="SUPFAM" id="SSF51126">
    <property type="entry name" value="Pectin lyase-like"/>
    <property type="match status" value="1"/>
</dbReference>
<comment type="similarity">
    <text evidence="1">Belongs to the pectinesterase family.</text>
</comment>
<accession>A0ABY1SF26</accession>
<evidence type="ECO:0000313" key="7">
    <source>
        <dbReference type="EMBL" id="SNR31165.1"/>
    </source>
</evidence>
<feature type="active site" evidence="4">
    <location>
        <position position="168"/>
    </location>
</feature>
<comment type="pathway">
    <text evidence="5">Glycan metabolism; pectin degradation; 2-dehydro-3-deoxy-D-gluconate from pectin: step 1/5.</text>
</comment>
<keyword evidence="3 5" id="KW-0063">Aspartyl esterase</keyword>
<dbReference type="InterPro" id="IPR000070">
    <property type="entry name" value="Pectinesterase_cat"/>
</dbReference>
<gene>
    <name evidence="7" type="ORF">SAMN04488009_1157</name>
</gene>
<dbReference type="Gene3D" id="2.160.20.10">
    <property type="entry name" value="Single-stranded right-handed beta-helix, Pectin lyase-like"/>
    <property type="match status" value="1"/>
</dbReference>
<name>A0ABY1SF26_9FLAO</name>
<dbReference type="PROSITE" id="PS00503">
    <property type="entry name" value="PECTINESTERASE_2"/>
    <property type="match status" value="1"/>
</dbReference>
<keyword evidence="2 5" id="KW-0378">Hydrolase</keyword>
<keyword evidence="8" id="KW-1185">Reference proteome</keyword>
<dbReference type="RefSeq" id="WP_089259783.1">
    <property type="nucleotide sequence ID" value="NZ_FZNV01000001.1"/>
</dbReference>